<dbReference type="AlphaFoldDB" id="A0A2N6Q7N4"/>
<name>A0A2N6Q7N4_9BACT</name>
<accession>A0A2N6Q7N4</accession>
<protein>
    <submittedName>
        <fullName evidence="1">Uncharacterized protein</fullName>
    </submittedName>
</protein>
<gene>
    <name evidence="1" type="ORF">CJ232_02730</name>
</gene>
<dbReference type="Proteomes" id="UP000235661">
    <property type="component" value="Unassembled WGS sequence"/>
</dbReference>
<comment type="caution">
    <text evidence="1">The sequence shown here is derived from an EMBL/GenBank/DDBJ whole genome shotgun (WGS) entry which is preliminary data.</text>
</comment>
<reference evidence="1 2" key="1">
    <citation type="submission" date="2017-09" db="EMBL/GenBank/DDBJ databases">
        <title>Bacterial strain isolated from the female urinary microbiota.</title>
        <authorList>
            <person name="Thomas-White K."/>
            <person name="Kumar N."/>
            <person name="Forster S."/>
            <person name="Putonti C."/>
            <person name="Lawley T."/>
            <person name="Wolfe A.J."/>
        </authorList>
    </citation>
    <scope>NUCLEOTIDE SEQUENCE [LARGE SCALE GENOMIC DNA]</scope>
    <source>
        <strain evidence="1 2">UMB0818</strain>
    </source>
</reference>
<proteinExistence type="predicted"/>
<evidence type="ECO:0000313" key="1">
    <source>
        <dbReference type="EMBL" id="PMC11020.1"/>
    </source>
</evidence>
<organism evidence="1 2">
    <name type="scientific">Hoylesella timonensis</name>
    <dbReference type="NCBI Taxonomy" id="386414"/>
    <lineage>
        <taxon>Bacteria</taxon>
        <taxon>Pseudomonadati</taxon>
        <taxon>Bacteroidota</taxon>
        <taxon>Bacteroidia</taxon>
        <taxon>Bacteroidales</taxon>
        <taxon>Prevotellaceae</taxon>
        <taxon>Hoylesella</taxon>
    </lineage>
</organism>
<evidence type="ECO:0000313" key="2">
    <source>
        <dbReference type="Proteomes" id="UP000235661"/>
    </source>
</evidence>
<sequence length="109" mass="13060">MLIEIVSFQNRNERYVFYLMQRYKKVDGYGVGRTYYFWRLIFVNIFPPLLRTVCQVPCGIVGSKNPRTWFRALFVLQKYPCFNFTPCYDATDEYFYRSNGIARTDTDVS</sequence>
<dbReference type="EMBL" id="PNGI01000003">
    <property type="protein sequence ID" value="PMC11020.1"/>
    <property type="molecule type" value="Genomic_DNA"/>
</dbReference>